<dbReference type="InterPro" id="IPR008962">
    <property type="entry name" value="PapD-like_sf"/>
</dbReference>
<proteinExistence type="predicted"/>
<dbReference type="SUPFAM" id="SSF49354">
    <property type="entry name" value="PapD-like"/>
    <property type="match status" value="1"/>
</dbReference>
<gene>
    <name evidence="1" type="ORF">L5515_015119</name>
</gene>
<name>A0AAE9J9K8_CAEBR</name>
<dbReference type="EMBL" id="CP092621">
    <property type="protein sequence ID" value="UMM19592.1"/>
    <property type="molecule type" value="Genomic_DNA"/>
</dbReference>
<reference evidence="1 2" key="1">
    <citation type="submission" date="2022-04" db="EMBL/GenBank/DDBJ databases">
        <title>Chromosome-level reference genomes for two strains of Caenorhabditis briggsae: an improved platform for comparative genomics.</title>
        <authorList>
            <person name="Stevens L."/>
            <person name="Andersen E."/>
        </authorList>
    </citation>
    <scope>NUCLEOTIDE SEQUENCE [LARGE SCALE GENOMIC DNA]</scope>
    <source>
        <strain evidence="1">VX34</strain>
        <tissue evidence="1">Whole-organism</tissue>
    </source>
</reference>
<protein>
    <submittedName>
        <fullName evidence="1">Uncharacterized protein</fullName>
    </submittedName>
</protein>
<evidence type="ECO:0000313" key="2">
    <source>
        <dbReference type="Proteomes" id="UP000829354"/>
    </source>
</evidence>
<dbReference type="AlphaFoldDB" id="A0AAE9J9K8"/>
<dbReference type="Proteomes" id="UP000829354">
    <property type="component" value="Chromosome II"/>
</dbReference>
<keyword evidence="2" id="KW-1185">Reference proteome</keyword>
<organism evidence="1 2">
    <name type="scientific">Caenorhabditis briggsae</name>
    <dbReference type="NCBI Taxonomy" id="6238"/>
    <lineage>
        <taxon>Eukaryota</taxon>
        <taxon>Metazoa</taxon>
        <taxon>Ecdysozoa</taxon>
        <taxon>Nematoda</taxon>
        <taxon>Chromadorea</taxon>
        <taxon>Rhabditida</taxon>
        <taxon>Rhabditina</taxon>
        <taxon>Rhabditomorpha</taxon>
        <taxon>Rhabditoidea</taxon>
        <taxon>Rhabditidae</taxon>
        <taxon>Peloderinae</taxon>
        <taxon>Caenorhabditis</taxon>
    </lineage>
</organism>
<accession>A0AAE9J9K8</accession>
<evidence type="ECO:0000313" key="1">
    <source>
        <dbReference type="EMBL" id="UMM19592.1"/>
    </source>
</evidence>
<sequence>MDDAYEEKIQREPPMVTRMNPENYLMGKSEKEAQDAYEMKYPSGPPNDLHTYQDTTNLDFSFFIDAPQLIFIGRLCILTPYFTIVNSTTKAFWYKVKASNREMFKVQSPSEGLLLLSTCLRISAYLAFTRPDNHCRPAKKRIFMDFIWHPHVEITRAFEYGELLDMVTSKNQYDLANENEKKKQKRIDEHEPPPDLLDVTYDHREMVIEKMLKNDVKARSIVDR</sequence>